<evidence type="ECO:0000313" key="2">
    <source>
        <dbReference type="Proteomes" id="UP001165960"/>
    </source>
</evidence>
<reference evidence="1" key="1">
    <citation type="submission" date="2022-04" db="EMBL/GenBank/DDBJ databases">
        <title>Genome of the entomopathogenic fungus Entomophthora muscae.</title>
        <authorList>
            <person name="Elya C."/>
            <person name="Lovett B.R."/>
            <person name="Lee E."/>
            <person name="Macias A.M."/>
            <person name="Hajek A.E."/>
            <person name="De Bivort B.L."/>
            <person name="Kasson M.T."/>
            <person name="De Fine Licht H.H."/>
            <person name="Stajich J.E."/>
        </authorList>
    </citation>
    <scope>NUCLEOTIDE SEQUENCE</scope>
    <source>
        <strain evidence="1">Berkeley</strain>
    </source>
</reference>
<name>A0ACC2U547_9FUNG</name>
<dbReference type="EMBL" id="QTSX02001454">
    <property type="protein sequence ID" value="KAJ9081882.1"/>
    <property type="molecule type" value="Genomic_DNA"/>
</dbReference>
<comment type="caution">
    <text evidence="1">The sequence shown here is derived from an EMBL/GenBank/DDBJ whole genome shotgun (WGS) entry which is preliminary data.</text>
</comment>
<gene>
    <name evidence="1" type="ORF">DSO57_1010306</name>
</gene>
<sequence length="206" mass="22587">MSLASRNLRRINHAKTAFFVCDIQDRFSTEIFSYPTLITTAQKLLSAAQVLDSRVIVTEQYPKVLGSTDKKLDISRAVINQPKTLFSMVSPEVQTHLEGIESIILFGLESHVCILQTCLDLLRHGFDVRVVADGVSSANKTEIPTALMRMNAAGAILSTSDSILFELIADSKNPKFKEIFAIYKAHLVSTKASPLGLGSGFLTSQL</sequence>
<dbReference type="Proteomes" id="UP001165960">
    <property type="component" value="Unassembled WGS sequence"/>
</dbReference>
<evidence type="ECO:0000313" key="1">
    <source>
        <dbReference type="EMBL" id="KAJ9081882.1"/>
    </source>
</evidence>
<protein>
    <submittedName>
        <fullName evidence="1">Uncharacterized protein</fullName>
    </submittedName>
</protein>
<accession>A0ACC2U547</accession>
<proteinExistence type="predicted"/>
<organism evidence="1 2">
    <name type="scientific">Entomophthora muscae</name>
    <dbReference type="NCBI Taxonomy" id="34485"/>
    <lineage>
        <taxon>Eukaryota</taxon>
        <taxon>Fungi</taxon>
        <taxon>Fungi incertae sedis</taxon>
        <taxon>Zoopagomycota</taxon>
        <taxon>Entomophthoromycotina</taxon>
        <taxon>Entomophthoromycetes</taxon>
        <taxon>Entomophthorales</taxon>
        <taxon>Entomophthoraceae</taxon>
        <taxon>Entomophthora</taxon>
    </lineage>
</organism>
<keyword evidence="2" id="KW-1185">Reference proteome</keyword>